<keyword evidence="2" id="KW-0805">Transcription regulation</keyword>
<feature type="domain" description="HTH merR-type" evidence="5">
    <location>
        <begin position="7"/>
        <end position="55"/>
    </location>
</feature>
<evidence type="ECO:0000256" key="4">
    <source>
        <dbReference type="ARBA" id="ARBA00023163"/>
    </source>
</evidence>
<dbReference type="Proteomes" id="UP000612808">
    <property type="component" value="Unassembled WGS sequence"/>
</dbReference>
<evidence type="ECO:0000313" key="6">
    <source>
        <dbReference type="EMBL" id="GID12229.1"/>
    </source>
</evidence>
<keyword evidence="1" id="KW-0678">Repressor</keyword>
<keyword evidence="3" id="KW-0238">DNA-binding</keyword>
<protein>
    <recommendedName>
        <fullName evidence="5">HTH merR-type domain-containing protein</fullName>
    </recommendedName>
</protein>
<dbReference type="PROSITE" id="PS50937">
    <property type="entry name" value="HTH_MERR_2"/>
    <property type="match status" value="2"/>
</dbReference>
<dbReference type="RefSeq" id="WP_203658211.1">
    <property type="nucleotide sequence ID" value="NZ_BAAAZM010000009.1"/>
</dbReference>
<name>A0A8J3NAC6_9ACTN</name>
<dbReference type="AlphaFoldDB" id="A0A8J3NAC6"/>
<dbReference type="GO" id="GO:0003677">
    <property type="term" value="F:DNA binding"/>
    <property type="evidence" value="ECO:0007669"/>
    <property type="project" value="UniProtKB-KW"/>
</dbReference>
<proteinExistence type="predicted"/>
<dbReference type="InterPro" id="IPR047057">
    <property type="entry name" value="MerR_fam"/>
</dbReference>
<evidence type="ECO:0000256" key="2">
    <source>
        <dbReference type="ARBA" id="ARBA00023015"/>
    </source>
</evidence>
<evidence type="ECO:0000259" key="5">
    <source>
        <dbReference type="PROSITE" id="PS50937"/>
    </source>
</evidence>
<evidence type="ECO:0000256" key="3">
    <source>
        <dbReference type="ARBA" id="ARBA00023125"/>
    </source>
</evidence>
<accession>A0A8J3NAC6</accession>
<evidence type="ECO:0000256" key="1">
    <source>
        <dbReference type="ARBA" id="ARBA00022491"/>
    </source>
</evidence>
<feature type="domain" description="HTH merR-type" evidence="5">
    <location>
        <begin position="126"/>
        <end position="156"/>
    </location>
</feature>
<gene>
    <name evidence="6" type="ORF">Aru02nite_31180</name>
</gene>
<dbReference type="InterPro" id="IPR009061">
    <property type="entry name" value="DNA-bd_dom_put_sf"/>
</dbReference>
<dbReference type="EMBL" id="BOMB01000017">
    <property type="protein sequence ID" value="GID12229.1"/>
    <property type="molecule type" value="Genomic_DNA"/>
</dbReference>
<dbReference type="GO" id="GO:0003700">
    <property type="term" value="F:DNA-binding transcription factor activity"/>
    <property type="evidence" value="ECO:0007669"/>
    <property type="project" value="InterPro"/>
</dbReference>
<dbReference type="PANTHER" id="PTHR30204">
    <property type="entry name" value="REDOX-CYCLING DRUG-SENSING TRANSCRIPTIONAL ACTIVATOR SOXR"/>
    <property type="match status" value="1"/>
</dbReference>
<dbReference type="Gene3D" id="1.10.1660.10">
    <property type="match status" value="2"/>
</dbReference>
<dbReference type="Pfam" id="PF13411">
    <property type="entry name" value="MerR_1"/>
    <property type="match status" value="2"/>
</dbReference>
<reference evidence="6" key="1">
    <citation type="submission" date="2021-01" db="EMBL/GenBank/DDBJ databases">
        <title>Whole genome shotgun sequence of Actinocatenispora rupis NBRC 107355.</title>
        <authorList>
            <person name="Komaki H."/>
            <person name="Tamura T."/>
        </authorList>
    </citation>
    <scope>NUCLEOTIDE SEQUENCE</scope>
    <source>
        <strain evidence="6">NBRC 107355</strain>
    </source>
</reference>
<dbReference type="PANTHER" id="PTHR30204:SF69">
    <property type="entry name" value="MERR-FAMILY TRANSCRIPTIONAL REGULATOR"/>
    <property type="match status" value="1"/>
</dbReference>
<dbReference type="InterPro" id="IPR000551">
    <property type="entry name" value="MerR-type_HTH_dom"/>
</dbReference>
<dbReference type="SMART" id="SM00422">
    <property type="entry name" value="HTH_MERR"/>
    <property type="match status" value="2"/>
</dbReference>
<keyword evidence="4" id="KW-0804">Transcription</keyword>
<evidence type="ECO:0000313" key="7">
    <source>
        <dbReference type="Proteomes" id="UP000612808"/>
    </source>
</evidence>
<sequence>MSDGTPHLRTAGLAAASGYSVQQVRDLERLGVIPPADRAANNYRRFTERHLLALRAYRGLAVAVGPVVARRVLRDAWTLPLAEAAAAVSALHVTLAKERDDALAALSALRAIQAEAGGQPGTDDDAMSITQLADALGVRASTLRYWEQEGLVAPDRVTSYAARHYPPGAIREARITAALRAAGYRIPDVRRTIDAVRRLDDLADPVDALRGRLDAIARRTVALLDAGADLTRLLTGGR</sequence>
<keyword evidence="7" id="KW-1185">Reference proteome</keyword>
<organism evidence="6 7">
    <name type="scientific">Actinocatenispora rupis</name>
    <dbReference type="NCBI Taxonomy" id="519421"/>
    <lineage>
        <taxon>Bacteria</taxon>
        <taxon>Bacillati</taxon>
        <taxon>Actinomycetota</taxon>
        <taxon>Actinomycetes</taxon>
        <taxon>Micromonosporales</taxon>
        <taxon>Micromonosporaceae</taxon>
        <taxon>Actinocatenispora</taxon>
    </lineage>
</organism>
<comment type="caution">
    <text evidence="6">The sequence shown here is derived from an EMBL/GenBank/DDBJ whole genome shotgun (WGS) entry which is preliminary data.</text>
</comment>
<dbReference type="SUPFAM" id="SSF46955">
    <property type="entry name" value="Putative DNA-binding domain"/>
    <property type="match status" value="2"/>
</dbReference>